<keyword evidence="3" id="KW-1185">Reference proteome</keyword>
<feature type="transmembrane region" description="Helical" evidence="1">
    <location>
        <begin position="105"/>
        <end position="130"/>
    </location>
</feature>
<reference evidence="2 3" key="1">
    <citation type="journal article" date="2016" name="Int. J. Syst. Evol. Microbiol.">
        <title>Agromyces aureus sp. nov., isolated from the rhizosphere of Salix caprea L. grown in a heavy-metal-contaminated soil.</title>
        <authorList>
            <person name="Corretto E."/>
            <person name="Antonielli L."/>
            <person name="Sessitsch A."/>
            <person name="Compant S."/>
            <person name="Gorfer M."/>
            <person name="Kuffner M."/>
            <person name="Brader G."/>
        </authorList>
    </citation>
    <scope>NUCLEOTIDE SEQUENCE [LARGE SCALE GENOMIC DNA]</scope>
    <source>
        <strain evidence="2 3">AR33</strain>
    </source>
</reference>
<keyword evidence="1" id="KW-0472">Membrane</keyword>
<accession>A0A191WBN6</accession>
<evidence type="ECO:0000313" key="2">
    <source>
        <dbReference type="EMBL" id="ANJ25652.1"/>
    </source>
</evidence>
<protein>
    <submittedName>
        <fullName evidence="2">Uncharacterized protein</fullName>
    </submittedName>
</protein>
<reference evidence="3" key="2">
    <citation type="submission" date="2016-01" db="EMBL/GenBank/DDBJ databases">
        <title>Complete genome sequence of Agromyces aureus AR33T and comparison with related organisms.</title>
        <authorList>
            <person name="Corretto E."/>
            <person name="Antonielli L."/>
            <person name="Sessitsch A."/>
            <person name="Brader G."/>
        </authorList>
    </citation>
    <scope>NUCLEOTIDE SEQUENCE [LARGE SCALE GENOMIC DNA]</scope>
    <source>
        <strain evidence="3">AR33</strain>
    </source>
</reference>
<name>A0A191WBN6_9MICO</name>
<evidence type="ECO:0000256" key="1">
    <source>
        <dbReference type="SAM" id="Phobius"/>
    </source>
</evidence>
<dbReference type="AlphaFoldDB" id="A0A191WBN6"/>
<dbReference type="EMBL" id="CP013979">
    <property type="protein sequence ID" value="ANJ25652.1"/>
    <property type="molecule type" value="Genomic_DNA"/>
</dbReference>
<dbReference type="Proteomes" id="UP000078437">
    <property type="component" value="Chromosome"/>
</dbReference>
<feature type="transmembrane region" description="Helical" evidence="1">
    <location>
        <begin position="6"/>
        <end position="32"/>
    </location>
</feature>
<dbReference type="KEGG" id="agy:ATC03_01615"/>
<organism evidence="2 3">
    <name type="scientific">Agromyces aureus</name>
    <dbReference type="NCBI Taxonomy" id="453304"/>
    <lineage>
        <taxon>Bacteria</taxon>
        <taxon>Bacillati</taxon>
        <taxon>Actinomycetota</taxon>
        <taxon>Actinomycetes</taxon>
        <taxon>Micrococcales</taxon>
        <taxon>Microbacteriaceae</taxon>
        <taxon>Agromyces</taxon>
    </lineage>
</organism>
<keyword evidence="1" id="KW-1133">Transmembrane helix</keyword>
<dbReference type="RefSeq" id="WP_067872320.1">
    <property type="nucleotide sequence ID" value="NZ_CP013979.1"/>
</dbReference>
<sequence length="131" mass="14377">MSAWETIGAIAEVIGWIGLGFGLLSLGLVLLIRIADGRWLPTEALVVDEPEGSVVRWFAEGEFHSRRLSVDERHHVANPEAEPAFYREREPEHLRLHEPPAGRRVLRLLGVVFLALAVVAGVIGVVAMLVG</sequence>
<gene>
    <name evidence="2" type="ORF">ATC03_01615</name>
</gene>
<keyword evidence="1" id="KW-0812">Transmembrane</keyword>
<proteinExistence type="predicted"/>
<dbReference type="OrthoDB" id="4991083at2"/>
<evidence type="ECO:0000313" key="3">
    <source>
        <dbReference type="Proteomes" id="UP000078437"/>
    </source>
</evidence>